<comment type="subcellular location">
    <subcellularLocation>
        <location evidence="1">Nucleus</location>
    </subcellularLocation>
</comment>
<feature type="domain" description="Zn(2)-C6 fungal-type" evidence="7">
    <location>
        <begin position="28"/>
        <end position="58"/>
    </location>
</feature>
<dbReference type="Pfam" id="PF04082">
    <property type="entry name" value="Fungal_trans"/>
    <property type="match status" value="1"/>
</dbReference>
<keyword evidence="4" id="KW-0804">Transcription</keyword>
<gene>
    <name evidence="8" type="ORF">QBC35DRAFT_489655</name>
</gene>
<dbReference type="SMART" id="SM00906">
    <property type="entry name" value="Fungal_trans"/>
    <property type="match status" value="1"/>
</dbReference>
<dbReference type="InterPro" id="IPR036864">
    <property type="entry name" value="Zn2-C6_fun-type_DNA-bd_sf"/>
</dbReference>
<dbReference type="Proteomes" id="UP001302126">
    <property type="component" value="Unassembled WGS sequence"/>
</dbReference>
<dbReference type="Gene3D" id="4.10.240.10">
    <property type="entry name" value="Zn(2)-C6 fungal-type DNA-binding domain"/>
    <property type="match status" value="1"/>
</dbReference>
<reference evidence="8" key="2">
    <citation type="submission" date="2023-05" db="EMBL/GenBank/DDBJ databases">
        <authorList>
            <consortium name="Lawrence Berkeley National Laboratory"/>
            <person name="Steindorff A."/>
            <person name="Hensen N."/>
            <person name="Bonometti L."/>
            <person name="Westerberg I."/>
            <person name="Brannstrom I.O."/>
            <person name="Guillou S."/>
            <person name="Cros-Aarteil S."/>
            <person name="Calhoun S."/>
            <person name="Haridas S."/>
            <person name="Kuo A."/>
            <person name="Mondo S."/>
            <person name="Pangilinan J."/>
            <person name="Riley R."/>
            <person name="Labutti K."/>
            <person name="Andreopoulos B."/>
            <person name="Lipzen A."/>
            <person name="Chen C."/>
            <person name="Yanf M."/>
            <person name="Daum C."/>
            <person name="Ng V."/>
            <person name="Clum A."/>
            <person name="Ohm R."/>
            <person name="Martin F."/>
            <person name="Silar P."/>
            <person name="Natvig D."/>
            <person name="Lalanne C."/>
            <person name="Gautier V."/>
            <person name="Ament-Velasquez S.L."/>
            <person name="Kruys A."/>
            <person name="Hutchinson M.I."/>
            <person name="Powell A.J."/>
            <person name="Barry K."/>
            <person name="Miller A.N."/>
            <person name="Grigoriev I.V."/>
            <person name="Debuchy R."/>
            <person name="Gladieux P."/>
            <person name="Thoren M.H."/>
            <person name="Johannesson H."/>
        </authorList>
    </citation>
    <scope>NUCLEOTIDE SEQUENCE</scope>
    <source>
        <strain evidence="8">PSN309</strain>
    </source>
</reference>
<evidence type="ECO:0000256" key="5">
    <source>
        <dbReference type="ARBA" id="ARBA00023242"/>
    </source>
</evidence>
<dbReference type="SMART" id="SM00066">
    <property type="entry name" value="GAL4"/>
    <property type="match status" value="1"/>
</dbReference>
<keyword evidence="9" id="KW-1185">Reference proteome</keyword>
<feature type="compositionally biased region" description="Low complexity" evidence="6">
    <location>
        <begin position="94"/>
        <end position="133"/>
    </location>
</feature>
<proteinExistence type="predicted"/>
<dbReference type="CDD" id="cd12148">
    <property type="entry name" value="fungal_TF_MHR"/>
    <property type="match status" value="1"/>
</dbReference>
<keyword evidence="5" id="KW-0539">Nucleus</keyword>
<evidence type="ECO:0000256" key="4">
    <source>
        <dbReference type="ARBA" id="ARBA00023163"/>
    </source>
</evidence>
<accession>A0AAN7ALH7</accession>
<evidence type="ECO:0000256" key="6">
    <source>
        <dbReference type="SAM" id="MobiDB-lite"/>
    </source>
</evidence>
<organism evidence="8 9">
    <name type="scientific">Podospora australis</name>
    <dbReference type="NCBI Taxonomy" id="1536484"/>
    <lineage>
        <taxon>Eukaryota</taxon>
        <taxon>Fungi</taxon>
        <taxon>Dikarya</taxon>
        <taxon>Ascomycota</taxon>
        <taxon>Pezizomycotina</taxon>
        <taxon>Sordariomycetes</taxon>
        <taxon>Sordariomycetidae</taxon>
        <taxon>Sordariales</taxon>
        <taxon>Podosporaceae</taxon>
        <taxon>Podospora</taxon>
    </lineage>
</organism>
<dbReference type="Pfam" id="PF00172">
    <property type="entry name" value="Zn_clus"/>
    <property type="match status" value="1"/>
</dbReference>
<reference evidence="8" key="1">
    <citation type="journal article" date="2023" name="Mol. Phylogenet. Evol.">
        <title>Genome-scale phylogeny and comparative genomics of the fungal order Sordariales.</title>
        <authorList>
            <person name="Hensen N."/>
            <person name="Bonometti L."/>
            <person name="Westerberg I."/>
            <person name="Brannstrom I.O."/>
            <person name="Guillou S."/>
            <person name="Cros-Aarteil S."/>
            <person name="Calhoun S."/>
            <person name="Haridas S."/>
            <person name="Kuo A."/>
            <person name="Mondo S."/>
            <person name="Pangilinan J."/>
            <person name="Riley R."/>
            <person name="LaButti K."/>
            <person name="Andreopoulos B."/>
            <person name="Lipzen A."/>
            <person name="Chen C."/>
            <person name="Yan M."/>
            <person name="Daum C."/>
            <person name="Ng V."/>
            <person name="Clum A."/>
            <person name="Steindorff A."/>
            <person name="Ohm R.A."/>
            <person name="Martin F."/>
            <person name="Silar P."/>
            <person name="Natvig D.O."/>
            <person name="Lalanne C."/>
            <person name="Gautier V."/>
            <person name="Ament-Velasquez S.L."/>
            <person name="Kruys A."/>
            <person name="Hutchinson M.I."/>
            <person name="Powell A.J."/>
            <person name="Barry K."/>
            <person name="Miller A.N."/>
            <person name="Grigoriev I.V."/>
            <person name="Debuchy R."/>
            <person name="Gladieux P."/>
            <person name="Hiltunen Thoren M."/>
            <person name="Johannesson H."/>
        </authorList>
    </citation>
    <scope>NUCLEOTIDE SEQUENCE</scope>
    <source>
        <strain evidence="8">PSN309</strain>
    </source>
</reference>
<dbReference type="SUPFAM" id="SSF57701">
    <property type="entry name" value="Zn2/Cys6 DNA-binding domain"/>
    <property type="match status" value="1"/>
</dbReference>
<dbReference type="InterPro" id="IPR007219">
    <property type="entry name" value="XnlR_reg_dom"/>
</dbReference>
<evidence type="ECO:0000256" key="1">
    <source>
        <dbReference type="ARBA" id="ARBA00004123"/>
    </source>
</evidence>
<dbReference type="GO" id="GO:0008270">
    <property type="term" value="F:zinc ion binding"/>
    <property type="evidence" value="ECO:0007669"/>
    <property type="project" value="InterPro"/>
</dbReference>
<dbReference type="GO" id="GO:0003677">
    <property type="term" value="F:DNA binding"/>
    <property type="evidence" value="ECO:0007669"/>
    <property type="project" value="InterPro"/>
</dbReference>
<evidence type="ECO:0000313" key="9">
    <source>
        <dbReference type="Proteomes" id="UP001302126"/>
    </source>
</evidence>
<dbReference type="EMBL" id="MU864365">
    <property type="protein sequence ID" value="KAK4190477.1"/>
    <property type="molecule type" value="Genomic_DNA"/>
</dbReference>
<dbReference type="GO" id="GO:0000981">
    <property type="term" value="F:DNA-binding transcription factor activity, RNA polymerase II-specific"/>
    <property type="evidence" value="ECO:0007669"/>
    <property type="project" value="InterPro"/>
</dbReference>
<dbReference type="CDD" id="cd00067">
    <property type="entry name" value="GAL4"/>
    <property type="match status" value="1"/>
</dbReference>
<dbReference type="InterPro" id="IPR050815">
    <property type="entry name" value="TF_fung"/>
</dbReference>
<protein>
    <recommendedName>
        <fullName evidence="7">Zn(2)-C6 fungal-type domain-containing protein</fullName>
    </recommendedName>
</protein>
<dbReference type="PANTHER" id="PTHR47338">
    <property type="entry name" value="ZN(II)2CYS6 TRANSCRIPTION FACTOR (EUROFUNG)-RELATED"/>
    <property type="match status" value="1"/>
</dbReference>
<keyword evidence="3" id="KW-0805">Transcription regulation</keyword>
<sequence length="696" mass="75344">MSLFSAHSDAHLPIVSPSSPFQPKAQQACVSCRKQKRKCDKTLPTCGLCARMARPCDYTADTAQPPPGSTATASELATLQARLNELESRLNISSTQAAHEQQQQYQPPIQQQQSSASAFDHNSNSNHTSSAALPPIPPKPQIQSPLWLPSLSRFPSAIFLDIDCFNWASMPIPKPAVDVPAEVFEILNARGPNTVQEVAHEYFNGTHAWFPIVSRKRMSLGLSLWDGGPELAFLFLAMKLVTALPSPQVGVHHCSPAAFGNITSVCSGSGVLGSEEVNGSASRNGGGGGCGQDTLGMGPGPNFPLYAAAKRFMSLLENGGSVSLQLLQGMVLVALYEIGHGVYPAAWMTVAACARYAEVLGLPSFRGSSRMLGTCATWTEKEERTRVWWAIYVLDRAICLGNKKRFCMPEPDEDVIKLPADDRAWDEGDPSRGPAHPITLPPTSPTHSLGPFARLCQSAMQVSKALTTVRAVIHGNVYGKPVPFSLPTLTELSESLASFANHVQNEISPHQASPFNNSMSGTTATPSSSSASTVVQQQGYSFLSLLPALSLSLSGLILIFDVYCSAENQHLGPGSEGPEAPPLQGPEHEAFRIQSVQGLREVSFKVRDVSIEVLDAVILPTEQRKLSPLSLDALYGAMATLHWLWKEGGDSDVREALEDVRRCLGRVSMRWRLATEYLDLIRHHDVNFAMTWRAST</sequence>
<dbReference type="AlphaFoldDB" id="A0AAN7ALH7"/>
<evidence type="ECO:0000313" key="8">
    <source>
        <dbReference type="EMBL" id="KAK4190477.1"/>
    </source>
</evidence>
<dbReference type="PROSITE" id="PS50048">
    <property type="entry name" value="ZN2_CY6_FUNGAL_2"/>
    <property type="match status" value="1"/>
</dbReference>
<name>A0AAN7ALH7_9PEZI</name>
<comment type="caution">
    <text evidence="8">The sequence shown here is derived from an EMBL/GenBank/DDBJ whole genome shotgun (WGS) entry which is preliminary data.</text>
</comment>
<evidence type="ECO:0000256" key="3">
    <source>
        <dbReference type="ARBA" id="ARBA00023015"/>
    </source>
</evidence>
<dbReference type="GO" id="GO:0006351">
    <property type="term" value="P:DNA-templated transcription"/>
    <property type="evidence" value="ECO:0007669"/>
    <property type="project" value="InterPro"/>
</dbReference>
<dbReference type="PROSITE" id="PS00463">
    <property type="entry name" value="ZN2_CY6_FUNGAL_1"/>
    <property type="match status" value="1"/>
</dbReference>
<dbReference type="GO" id="GO:0005634">
    <property type="term" value="C:nucleus"/>
    <property type="evidence" value="ECO:0007669"/>
    <property type="project" value="UniProtKB-SubCell"/>
</dbReference>
<dbReference type="PANTHER" id="PTHR47338:SF20">
    <property type="entry name" value="ZN(II)2CYS6 TRANSCRIPTION FACTOR (EUROFUNG)"/>
    <property type="match status" value="1"/>
</dbReference>
<evidence type="ECO:0000259" key="7">
    <source>
        <dbReference type="PROSITE" id="PS50048"/>
    </source>
</evidence>
<keyword evidence="2" id="KW-0479">Metal-binding</keyword>
<evidence type="ECO:0000256" key="2">
    <source>
        <dbReference type="ARBA" id="ARBA00022723"/>
    </source>
</evidence>
<feature type="region of interest" description="Disordered" evidence="6">
    <location>
        <begin position="94"/>
        <end position="136"/>
    </location>
</feature>
<dbReference type="InterPro" id="IPR001138">
    <property type="entry name" value="Zn2Cys6_DnaBD"/>
</dbReference>